<reference evidence="2" key="1">
    <citation type="submission" date="2014-09" db="EMBL/GenBank/DDBJ databases">
        <authorList>
            <person name="Magalhaes I.L.F."/>
            <person name="Oliveira U."/>
            <person name="Santos F.R."/>
            <person name="Vidigal T.H.D.A."/>
            <person name="Brescovit A.D."/>
            <person name="Santos A.J."/>
        </authorList>
    </citation>
    <scope>NUCLEOTIDE SEQUENCE</scope>
    <source>
        <tissue evidence="2">Shoot tissue taken approximately 20 cm above the soil surface</tissue>
    </source>
</reference>
<evidence type="ECO:0000313" key="2">
    <source>
        <dbReference type="EMBL" id="JAE23316.1"/>
    </source>
</evidence>
<keyword evidence="1" id="KW-0812">Transmembrane</keyword>
<proteinExistence type="predicted"/>
<dbReference type="EMBL" id="GBRH01174580">
    <property type="protein sequence ID" value="JAE23316.1"/>
    <property type="molecule type" value="Transcribed_RNA"/>
</dbReference>
<evidence type="ECO:0000256" key="1">
    <source>
        <dbReference type="SAM" id="Phobius"/>
    </source>
</evidence>
<reference evidence="2" key="2">
    <citation type="journal article" date="2015" name="Data Brief">
        <title>Shoot transcriptome of the giant reed, Arundo donax.</title>
        <authorList>
            <person name="Barrero R.A."/>
            <person name="Guerrero F.D."/>
            <person name="Moolhuijzen P."/>
            <person name="Goolsby J.A."/>
            <person name="Tidwell J."/>
            <person name="Bellgard S.E."/>
            <person name="Bellgard M.I."/>
        </authorList>
    </citation>
    <scope>NUCLEOTIDE SEQUENCE</scope>
    <source>
        <tissue evidence="2">Shoot tissue taken approximately 20 cm above the soil surface</tissue>
    </source>
</reference>
<sequence>MFLTSYIDSCNYGSFVSVTVLVFLQAFMKGKKIYRSFVVC</sequence>
<protein>
    <submittedName>
        <fullName evidence="2">Uncharacterized protein</fullName>
    </submittedName>
</protein>
<keyword evidence="1" id="KW-1133">Transmembrane helix</keyword>
<dbReference type="AlphaFoldDB" id="A0A0A9GL84"/>
<organism evidence="2">
    <name type="scientific">Arundo donax</name>
    <name type="common">Giant reed</name>
    <name type="synonym">Donax arundinaceus</name>
    <dbReference type="NCBI Taxonomy" id="35708"/>
    <lineage>
        <taxon>Eukaryota</taxon>
        <taxon>Viridiplantae</taxon>
        <taxon>Streptophyta</taxon>
        <taxon>Embryophyta</taxon>
        <taxon>Tracheophyta</taxon>
        <taxon>Spermatophyta</taxon>
        <taxon>Magnoliopsida</taxon>
        <taxon>Liliopsida</taxon>
        <taxon>Poales</taxon>
        <taxon>Poaceae</taxon>
        <taxon>PACMAD clade</taxon>
        <taxon>Arundinoideae</taxon>
        <taxon>Arundineae</taxon>
        <taxon>Arundo</taxon>
    </lineage>
</organism>
<name>A0A0A9GL84_ARUDO</name>
<feature type="transmembrane region" description="Helical" evidence="1">
    <location>
        <begin position="12"/>
        <end position="28"/>
    </location>
</feature>
<keyword evidence="1" id="KW-0472">Membrane</keyword>
<accession>A0A0A9GL84</accession>